<dbReference type="GO" id="GO:0043565">
    <property type="term" value="F:sequence-specific DNA binding"/>
    <property type="evidence" value="ECO:0007669"/>
    <property type="project" value="TreeGrafter"/>
</dbReference>
<dbReference type="SUPFAM" id="SSF46785">
    <property type="entry name" value="Winged helix' DNA-binding domain"/>
    <property type="match status" value="1"/>
</dbReference>
<keyword evidence="7" id="KW-1185">Reference proteome</keyword>
<dbReference type="EMBL" id="JAAQPH010000010">
    <property type="protein sequence ID" value="NIA69662.1"/>
    <property type="molecule type" value="Genomic_DNA"/>
</dbReference>
<dbReference type="Pfam" id="PF00126">
    <property type="entry name" value="HTH_1"/>
    <property type="match status" value="1"/>
</dbReference>
<evidence type="ECO:0000313" key="7">
    <source>
        <dbReference type="Proteomes" id="UP000761264"/>
    </source>
</evidence>
<evidence type="ECO:0000256" key="2">
    <source>
        <dbReference type="ARBA" id="ARBA00023015"/>
    </source>
</evidence>
<dbReference type="Gene3D" id="3.40.190.10">
    <property type="entry name" value="Periplasmic binding protein-like II"/>
    <property type="match status" value="2"/>
</dbReference>
<comment type="caution">
    <text evidence="6">The sequence shown here is derived from an EMBL/GenBank/DDBJ whole genome shotgun (WGS) entry which is preliminary data.</text>
</comment>
<dbReference type="AlphaFoldDB" id="A0A967EYC0"/>
<dbReference type="InterPro" id="IPR000847">
    <property type="entry name" value="LysR_HTH_N"/>
</dbReference>
<keyword evidence="3" id="KW-0238">DNA-binding</keyword>
<dbReference type="InterPro" id="IPR005119">
    <property type="entry name" value="LysR_subst-bd"/>
</dbReference>
<gene>
    <name evidence="6" type="ORF">HBA54_13755</name>
</gene>
<comment type="similarity">
    <text evidence="1">Belongs to the LysR transcriptional regulatory family.</text>
</comment>
<evidence type="ECO:0000259" key="5">
    <source>
        <dbReference type="PROSITE" id="PS50931"/>
    </source>
</evidence>
<dbReference type="SUPFAM" id="SSF53850">
    <property type="entry name" value="Periplasmic binding protein-like II"/>
    <property type="match status" value="1"/>
</dbReference>
<dbReference type="Proteomes" id="UP000761264">
    <property type="component" value="Unassembled WGS sequence"/>
</dbReference>
<dbReference type="GO" id="GO:0003700">
    <property type="term" value="F:DNA-binding transcription factor activity"/>
    <property type="evidence" value="ECO:0007669"/>
    <property type="project" value="InterPro"/>
</dbReference>
<dbReference type="InterPro" id="IPR058163">
    <property type="entry name" value="LysR-type_TF_proteobact-type"/>
</dbReference>
<dbReference type="PANTHER" id="PTHR30537:SF26">
    <property type="entry name" value="GLYCINE CLEAVAGE SYSTEM TRANSCRIPTIONAL ACTIVATOR"/>
    <property type="match status" value="1"/>
</dbReference>
<organism evidence="6 7">
    <name type="scientific">Pelagibius litoralis</name>
    <dbReference type="NCBI Taxonomy" id="374515"/>
    <lineage>
        <taxon>Bacteria</taxon>
        <taxon>Pseudomonadati</taxon>
        <taxon>Pseudomonadota</taxon>
        <taxon>Alphaproteobacteria</taxon>
        <taxon>Rhodospirillales</taxon>
        <taxon>Rhodovibrionaceae</taxon>
        <taxon>Pelagibius</taxon>
    </lineage>
</organism>
<protein>
    <submittedName>
        <fullName evidence="6">LysR family transcriptional regulator</fullName>
    </submittedName>
</protein>
<keyword evidence="4" id="KW-0804">Transcription</keyword>
<dbReference type="PANTHER" id="PTHR30537">
    <property type="entry name" value="HTH-TYPE TRANSCRIPTIONAL REGULATOR"/>
    <property type="match status" value="1"/>
</dbReference>
<feature type="domain" description="HTH lysR-type" evidence="5">
    <location>
        <begin position="9"/>
        <end position="66"/>
    </location>
</feature>
<dbReference type="Gene3D" id="1.10.10.10">
    <property type="entry name" value="Winged helix-like DNA-binding domain superfamily/Winged helix DNA-binding domain"/>
    <property type="match status" value="1"/>
</dbReference>
<keyword evidence="2" id="KW-0805">Transcription regulation</keyword>
<dbReference type="InterPro" id="IPR036388">
    <property type="entry name" value="WH-like_DNA-bd_sf"/>
</dbReference>
<proteinExistence type="inferred from homology"/>
<evidence type="ECO:0000313" key="6">
    <source>
        <dbReference type="EMBL" id="NIA69662.1"/>
    </source>
</evidence>
<evidence type="ECO:0000256" key="3">
    <source>
        <dbReference type="ARBA" id="ARBA00023125"/>
    </source>
</evidence>
<name>A0A967EYC0_9PROT</name>
<dbReference type="GO" id="GO:0006351">
    <property type="term" value="P:DNA-templated transcription"/>
    <property type="evidence" value="ECO:0007669"/>
    <property type="project" value="TreeGrafter"/>
</dbReference>
<dbReference type="RefSeq" id="WP_167225499.1">
    <property type="nucleotide sequence ID" value="NZ_JAAQPH010000010.1"/>
</dbReference>
<dbReference type="PRINTS" id="PR00039">
    <property type="entry name" value="HTHLYSR"/>
</dbReference>
<sequence>MIAPRRFLPSINSLLALEAVERLGTATAAAEELSLTHSAVSRQLKVLEEQIGVTMLIREGKGLQLTPAGVTYAQSVRECLQDLARASLKIKANGSRRSVNLAVLPAFAMYWLSPRLRAFTGKHPDILVNQATRIAPFDFNREKFDAAVHYGTGDWMGVNYLPLSKERMIPVCAPDFVDSTPLSAAEMTNLPLLHLESRPGSWESWFSRHGVPADRLGGMLFDQFTNMAEAAAEGIGIALLPEFLAESEVRRGRLVPAYPDYMEVEGTYFLVWPKDREKSEALALFLQFLQAEV</sequence>
<dbReference type="Pfam" id="PF03466">
    <property type="entry name" value="LysR_substrate"/>
    <property type="match status" value="1"/>
</dbReference>
<dbReference type="PROSITE" id="PS50931">
    <property type="entry name" value="HTH_LYSR"/>
    <property type="match status" value="1"/>
</dbReference>
<accession>A0A967EYC0</accession>
<dbReference type="InterPro" id="IPR036390">
    <property type="entry name" value="WH_DNA-bd_sf"/>
</dbReference>
<reference evidence="6" key="1">
    <citation type="submission" date="2020-03" db="EMBL/GenBank/DDBJ databases">
        <title>Genome of Pelagibius litoralis DSM 21314T.</title>
        <authorList>
            <person name="Wang G."/>
        </authorList>
    </citation>
    <scope>NUCLEOTIDE SEQUENCE</scope>
    <source>
        <strain evidence="6">DSM 21314</strain>
    </source>
</reference>
<evidence type="ECO:0000256" key="4">
    <source>
        <dbReference type="ARBA" id="ARBA00023163"/>
    </source>
</evidence>
<evidence type="ECO:0000256" key="1">
    <source>
        <dbReference type="ARBA" id="ARBA00009437"/>
    </source>
</evidence>